<gene>
    <name evidence="1" type="ORF">SD70_11360</name>
</gene>
<evidence type="ECO:0000313" key="1">
    <source>
        <dbReference type="EMBL" id="KIL40820.1"/>
    </source>
</evidence>
<evidence type="ECO:0000313" key="2">
    <source>
        <dbReference type="Proteomes" id="UP000031967"/>
    </source>
</evidence>
<dbReference type="Proteomes" id="UP000031967">
    <property type="component" value="Unassembled WGS sequence"/>
</dbReference>
<name>A0ABR5AIQ0_9BACL</name>
<protein>
    <submittedName>
        <fullName evidence="1">Uncharacterized protein</fullName>
    </submittedName>
</protein>
<comment type="caution">
    <text evidence="1">The sequence shown here is derived from an EMBL/GenBank/DDBJ whole genome shotgun (WGS) entry which is preliminary data.</text>
</comment>
<dbReference type="EMBL" id="JXAK01000016">
    <property type="protein sequence ID" value="KIL40820.1"/>
    <property type="molecule type" value="Genomic_DNA"/>
</dbReference>
<reference evidence="1 2" key="1">
    <citation type="submission" date="2014-12" db="EMBL/GenBank/DDBJ databases">
        <title>Draft genome sequence of Paenibacillus kamchatkensis strain B-2647.</title>
        <authorList>
            <person name="Karlyshev A.V."/>
            <person name="Kudryashova E.B."/>
        </authorList>
    </citation>
    <scope>NUCLEOTIDE SEQUENCE [LARGE SCALE GENOMIC DNA]</scope>
    <source>
        <strain evidence="1 2">VKM B-2647</strain>
    </source>
</reference>
<organism evidence="1 2">
    <name type="scientific">Gordoniibacillus kamchatkensis</name>
    <dbReference type="NCBI Taxonomy" id="1590651"/>
    <lineage>
        <taxon>Bacteria</taxon>
        <taxon>Bacillati</taxon>
        <taxon>Bacillota</taxon>
        <taxon>Bacilli</taxon>
        <taxon>Bacillales</taxon>
        <taxon>Paenibacillaceae</taxon>
        <taxon>Gordoniibacillus</taxon>
    </lineage>
</organism>
<proteinExistence type="predicted"/>
<accession>A0ABR5AIQ0</accession>
<sequence length="134" mass="14567">MPKDNRLTPAIYRNGYFHEGAKRLHPQDLLADGAVSIGGGWNRGAAIGCMAEQAGCRCIRRMAVALQSPSSRSARHLSRAHGCKKRLTELCSVNHVISRYFPILAERDSVICPQNSVKSGMSKQIAADSGTVFL</sequence>
<keyword evidence="2" id="KW-1185">Reference proteome</keyword>